<comment type="caution">
    <text evidence="1">The sequence shown here is derived from an EMBL/GenBank/DDBJ whole genome shotgun (WGS) entry which is preliminary data.</text>
</comment>
<evidence type="ECO:0000313" key="2">
    <source>
        <dbReference type="Proteomes" id="UP001428341"/>
    </source>
</evidence>
<name>A0AAP0M5P9_9ROSI</name>
<sequence length="61" mass="7430">MGYIRIRTGNWIVYWIHGILNSQQQEGSQRVVMMVEEDWQKVRRARPRHRSEMKQLKFTVA</sequence>
<organism evidence="1 2">
    <name type="scientific">Citrus x changshan-huyou</name>
    <dbReference type="NCBI Taxonomy" id="2935761"/>
    <lineage>
        <taxon>Eukaryota</taxon>
        <taxon>Viridiplantae</taxon>
        <taxon>Streptophyta</taxon>
        <taxon>Embryophyta</taxon>
        <taxon>Tracheophyta</taxon>
        <taxon>Spermatophyta</taxon>
        <taxon>Magnoliopsida</taxon>
        <taxon>eudicotyledons</taxon>
        <taxon>Gunneridae</taxon>
        <taxon>Pentapetalae</taxon>
        <taxon>rosids</taxon>
        <taxon>malvids</taxon>
        <taxon>Sapindales</taxon>
        <taxon>Rutaceae</taxon>
        <taxon>Aurantioideae</taxon>
        <taxon>Citrus</taxon>
    </lineage>
</organism>
<dbReference type="Proteomes" id="UP001428341">
    <property type="component" value="Unassembled WGS sequence"/>
</dbReference>
<dbReference type="AlphaFoldDB" id="A0AAP0M5P9"/>
<accession>A0AAP0M5P9</accession>
<dbReference type="EMBL" id="JBCGBO010000005">
    <property type="protein sequence ID" value="KAK9199298.1"/>
    <property type="molecule type" value="Genomic_DNA"/>
</dbReference>
<reference evidence="1 2" key="1">
    <citation type="submission" date="2024-05" db="EMBL/GenBank/DDBJ databases">
        <title>Haplotype-resolved chromosome-level genome assembly of Huyou (Citrus changshanensis).</title>
        <authorList>
            <person name="Miao C."/>
            <person name="Chen W."/>
            <person name="Wu Y."/>
            <person name="Wang L."/>
            <person name="Zhao S."/>
            <person name="Grierson D."/>
            <person name="Xu C."/>
            <person name="Chen K."/>
        </authorList>
    </citation>
    <scope>NUCLEOTIDE SEQUENCE [LARGE SCALE GENOMIC DNA]</scope>
    <source>
        <strain evidence="1">01-14</strain>
        <tissue evidence="1">Leaf</tissue>
    </source>
</reference>
<protein>
    <submittedName>
        <fullName evidence="1">Uncharacterized protein</fullName>
    </submittedName>
</protein>
<proteinExistence type="predicted"/>
<keyword evidence="2" id="KW-1185">Reference proteome</keyword>
<gene>
    <name evidence="1" type="ORF">WN944_014486</name>
</gene>
<evidence type="ECO:0000313" key="1">
    <source>
        <dbReference type="EMBL" id="KAK9199298.1"/>
    </source>
</evidence>